<organism evidence="2 3">
    <name type="scientific">Microbotryum saponariae</name>
    <dbReference type="NCBI Taxonomy" id="289078"/>
    <lineage>
        <taxon>Eukaryota</taxon>
        <taxon>Fungi</taxon>
        <taxon>Dikarya</taxon>
        <taxon>Basidiomycota</taxon>
        <taxon>Pucciniomycotina</taxon>
        <taxon>Microbotryomycetes</taxon>
        <taxon>Microbotryales</taxon>
        <taxon>Microbotryaceae</taxon>
        <taxon>Microbotryum</taxon>
    </lineage>
</organism>
<feature type="region of interest" description="Disordered" evidence="1">
    <location>
        <begin position="146"/>
        <end position="170"/>
    </location>
</feature>
<dbReference type="AlphaFoldDB" id="A0A2X0LIG6"/>
<name>A0A2X0LIG6_9BASI</name>
<proteinExistence type="predicted"/>
<protein>
    <submittedName>
        <fullName evidence="2">BZ3500_MvSof-1268-A1-R1_Chr3-1g05790 protein</fullName>
    </submittedName>
</protein>
<evidence type="ECO:0000313" key="3">
    <source>
        <dbReference type="Proteomes" id="UP000249723"/>
    </source>
</evidence>
<reference evidence="3" key="1">
    <citation type="submission" date="2016-10" db="EMBL/GenBank/DDBJ databases">
        <authorList>
            <person name="Jeantristanb JTB J.-T."/>
            <person name="Ricardo R."/>
        </authorList>
    </citation>
    <scope>NUCLEOTIDE SEQUENCE [LARGE SCALE GENOMIC DNA]</scope>
</reference>
<evidence type="ECO:0000256" key="1">
    <source>
        <dbReference type="SAM" id="MobiDB-lite"/>
    </source>
</evidence>
<feature type="region of interest" description="Disordered" evidence="1">
    <location>
        <begin position="1"/>
        <end position="26"/>
    </location>
</feature>
<evidence type="ECO:0000313" key="2">
    <source>
        <dbReference type="EMBL" id="SCZ99064.1"/>
    </source>
</evidence>
<feature type="compositionally biased region" description="Basic residues" evidence="1">
    <location>
        <begin position="1"/>
        <end position="14"/>
    </location>
</feature>
<sequence length="170" mass="18667">MTALRTRRGRARRRSSPESDSESDYIRRSPASLLGLVATTTVGNVGLTNALAIGRPIPTEASIPKNSTNPFPHVYGSQGCPPYVRGPHRVSQKCASGNDCDPPHVESIKDRSARHPIAYTFFPYTSFSYRSCRACYQKHQCRRSEITHDGHHGPKGPVGIGEMPGRKDPP</sequence>
<gene>
    <name evidence="2" type="ORF">BZ3500_MVSOF-1268-A1-R1_CHR3-1G05790</name>
</gene>
<keyword evidence="3" id="KW-1185">Reference proteome</keyword>
<accession>A0A2X0LIG6</accession>
<dbReference type="Proteomes" id="UP000249723">
    <property type="component" value="Unassembled WGS sequence"/>
</dbReference>
<dbReference type="EMBL" id="FMWP01000096">
    <property type="protein sequence ID" value="SCZ99064.1"/>
    <property type="molecule type" value="Genomic_DNA"/>
</dbReference>